<dbReference type="Proteomes" id="UP000194127">
    <property type="component" value="Unassembled WGS sequence"/>
</dbReference>
<protein>
    <submittedName>
        <fullName evidence="1">Uncharacterized protein</fullName>
    </submittedName>
</protein>
<dbReference type="RefSeq" id="XP_024338932.1">
    <property type="nucleotide sequence ID" value="XM_024477628.1"/>
</dbReference>
<reference evidence="1 2" key="1">
    <citation type="submission" date="2017-04" db="EMBL/GenBank/DDBJ databases">
        <title>Genome Sequence of the Model Brown-Rot Fungus Postia placenta SB12.</title>
        <authorList>
            <consortium name="DOE Joint Genome Institute"/>
            <person name="Gaskell J."/>
            <person name="Kersten P."/>
            <person name="Larrondo L.F."/>
            <person name="Canessa P."/>
            <person name="Martinez D."/>
            <person name="Hibbett D."/>
            <person name="Schmoll M."/>
            <person name="Kubicek C.P."/>
            <person name="Martinez A.T."/>
            <person name="Yadav J."/>
            <person name="Master E."/>
            <person name="Magnuson J.K."/>
            <person name="James T."/>
            <person name="Yaver D."/>
            <person name="Berka R."/>
            <person name="Labutti K."/>
            <person name="Lipzen A."/>
            <person name="Aerts A."/>
            <person name="Barry K."/>
            <person name="Henrissat B."/>
            <person name="Blanchette R."/>
            <person name="Grigoriev I."/>
            <person name="Cullen D."/>
        </authorList>
    </citation>
    <scope>NUCLEOTIDE SEQUENCE [LARGE SCALE GENOMIC DNA]</scope>
    <source>
        <strain evidence="1 2">MAD-698-R-SB12</strain>
    </source>
</reference>
<proteinExistence type="predicted"/>
<dbReference type="EMBL" id="KZ110597">
    <property type="protein sequence ID" value="OSX62138.1"/>
    <property type="molecule type" value="Genomic_DNA"/>
</dbReference>
<dbReference type="AlphaFoldDB" id="A0A1X6N0K2"/>
<sequence length="77" mass="8606">MMLCHAYAAQLLMSKRADAVQMMQRSSHHLCSIYGGILFTPDPNFLRKSRSGLIFSRSQREFTPSSVPPFVGTESAL</sequence>
<evidence type="ECO:0000313" key="1">
    <source>
        <dbReference type="EMBL" id="OSX62138.1"/>
    </source>
</evidence>
<dbReference type="GeneID" id="36322578"/>
<name>A0A1X6N0K2_9APHY</name>
<gene>
    <name evidence="1" type="ORF">POSPLADRAFT_1039948</name>
</gene>
<organism evidence="1 2">
    <name type="scientific">Postia placenta MAD-698-R-SB12</name>
    <dbReference type="NCBI Taxonomy" id="670580"/>
    <lineage>
        <taxon>Eukaryota</taxon>
        <taxon>Fungi</taxon>
        <taxon>Dikarya</taxon>
        <taxon>Basidiomycota</taxon>
        <taxon>Agaricomycotina</taxon>
        <taxon>Agaricomycetes</taxon>
        <taxon>Polyporales</taxon>
        <taxon>Adustoporiaceae</taxon>
        <taxon>Rhodonia</taxon>
    </lineage>
</organism>
<keyword evidence="2" id="KW-1185">Reference proteome</keyword>
<evidence type="ECO:0000313" key="2">
    <source>
        <dbReference type="Proteomes" id="UP000194127"/>
    </source>
</evidence>
<accession>A0A1X6N0K2</accession>